<accession>A0AA86RL15</accession>
<dbReference type="AlphaFoldDB" id="A0AA86RL15"/>
<evidence type="ECO:0000313" key="3">
    <source>
        <dbReference type="EMBL" id="CAI9976551.1"/>
    </source>
</evidence>
<organism evidence="3">
    <name type="scientific">Hexamita inflata</name>
    <dbReference type="NCBI Taxonomy" id="28002"/>
    <lineage>
        <taxon>Eukaryota</taxon>
        <taxon>Metamonada</taxon>
        <taxon>Diplomonadida</taxon>
        <taxon>Hexamitidae</taxon>
        <taxon>Hexamitinae</taxon>
        <taxon>Hexamita</taxon>
    </lineage>
</organism>
<evidence type="ECO:0000313" key="5">
    <source>
        <dbReference type="Proteomes" id="UP001642409"/>
    </source>
</evidence>
<keyword evidence="5" id="KW-1185">Reference proteome</keyword>
<dbReference type="SMART" id="SM00365">
    <property type="entry name" value="LRR_SD22"/>
    <property type="match status" value="5"/>
</dbReference>
<dbReference type="Proteomes" id="UP001642409">
    <property type="component" value="Unassembled WGS sequence"/>
</dbReference>
<keyword evidence="1" id="KW-0433">Leucine-rich repeat</keyword>
<dbReference type="Gene3D" id="3.80.10.10">
    <property type="entry name" value="Ribonuclease Inhibitor"/>
    <property type="match status" value="1"/>
</dbReference>
<reference evidence="4 5" key="2">
    <citation type="submission" date="2024-07" db="EMBL/GenBank/DDBJ databases">
        <authorList>
            <person name="Akdeniz Z."/>
        </authorList>
    </citation>
    <scope>NUCLEOTIDE SEQUENCE [LARGE SCALE GENOMIC DNA]</scope>
</reference>
<dbReference type="PROSITE" id="PS51450">
    <property type="entry name" value="LRR"/>
    <property type="match status" value="3"/>
</dbReference>
<dbReference type="PANTHER" id="PTHR46652">
    <property type="entry name" value="LEUCINE-RICH REPEAT AND IQ DOMAIN-CONTAINING PROTEIN 1-RELATED"/>
    <property type="match status" value="1"/>
</dbReference>
<gene>
    <name evidence="3" type="ORF">HINF_LOCUS64196</name>
    <name evidence="4" type="ORF">HINF_LOCUS7296</name>
</gene>
<sequence length="290" mass="33095">MQEEDKSKNIIEIVPVDLPPTIVCSADKVLQISNFSEEEQKELNQLVEKYKNQVEDGVLCIDSDDSLKSIMFADFIECLTKMQISECYNVKFDIAPTNVNQLYVISCGGKLDGLGQMKQLINLKIRGGSLGDATEIKYLTNLKDLILENNNIENVEFFRELKDLETIILESNTINNFNVQTLNTLTKLKSLYYGQTQVISFEDIKDLRALEQLYLYKKQISNLNGVQNLLNLQNLILDYNNIESLVPLKDIVKLMELSLDSNKIEKLDGLEKMVNLKELHLAQNNNALNH</sequence>
<dbReference type="PANTHER" id="PTHR46652:SF3">
    <property type="entry name" value="LEUCINE-RICH REPEAT-CONTAINING PROTEIN 9"/>
    <property type="match status" value="1"/>
</dbReference>
<keyword evidence="2" id="KW-0677">Repeat</keyword>
<dbReference type="SUPFAM" id="SSF52058">
    <property type="entry name" value="L domain-like"/>
    <property type="match status" value="1"/>
</dbReference>
<evidence type="ECO:0000256" key="2">
    <source>
        <dbReference type="ARBA" id="ARBA00022737"/>
    </source>
</evidence>
<dbReference type="InterPro" id="IPR050836">
    <property type="entry name" value="SDS22/Internalin_LRR"/>
</dbReference>
<comment type="caution">
    <text evidence="3">The sequence shown here is derived from an EMBL/GenBank/DDBJ whole genome shotgun (WGS) entry which is preliminary data.</text>
</comment>
<name>A0AA86RL15_9EUKA</name>
<proteinExistence type="predicted"/>
<reference evidence="3" key="1">
    <citation type="submission" date="2023-06" db="EMBL/GenBank/DDBJ databases">
        <authorList>
            <person name="Kurt Z."/>
        </authorList>
    </citation>
    <scope>NUCLEOTIDE SEQUENCE</scope>
</reference>
<evidence type="ECO:0000313" key="4">
    <source>
        <dbReference type="EMBL" id="CAL5982770.1"/>
    </source>
</evidence>
<dbReference type="EMBL" id="CATOUU010001174">
    <property type="protein sequence ID" value="CAI9976551.1"/>
    <property type="molecule type" value="Genomic_DNA"/>
</dbReference>
<dbReference type="EMBL" id="CAXDID020000015">
    <property type="protein sequence ID" value="CAL5982770.1"/>
    <property type="molecule type" value="Genomic_DNA"/>
</dbReference>
<evidence type="ECO:0000256" key="1">
    <source>
        <dbReference type="ARBA" id="ARBA00022614"/>
    </source>
</evidence>
<protein>
    <submittedName>
        <fullName evidence="3">Leucine-rich repeat domain-containing protein</fullName>
    </submittedName>
    <submittedName>
        <fullName evidence="4">Leucine-rich_repeat domain-containing protein</fullName>
    </submittedName>
</protein>
<dbReference type="InterPro" id="IPR032675">
    <property type="entry name" value="LRR_dom_sf"/>
</dbReference>
<dbReference type="InterPro" id="IPR001611">
    <property type="entry name" value="Leu-rich_rpt"/>
</dbReference>